<evidence type="ECO:0000256" key="7">
    <source>
        <dbReference type="ARBA" id="ARBA00067695"/>
    </source>
</evidence>
<dbReference type="Pfam" id="PF00132">
    <property type="entry name" value="Hexapep"/>
    <property type="match status" value="1"/>
</dbReference>
<evidence type="ECO:0000256" key="6">
    <source>
        <dbReference type="ARBA" id="ARBA00055587"/>
    </source>
</evidence>
<dbReference type="PANTHER" id="PTHR23416">
    <property type="entry name" value="SIALIC ACID SYNTHASE-RELATED"/>
    <property type="match status" value="1"/>
</dbReference>
<dbReference type="GO" id="GO:0005829">
    <property type="term" value="C:cytosol"/>
    <property type="evidence" value="ECO:0007669"/>
    <property type="project" value="TreeGrafter"/>
</dbReference>
<dbReference type="PROSITE" id="PS00101">
    <property type="entry name" value="HEXAPEP_TRANSFERASES"/>
    <property type="match status" value="1"/>
</dbReference>
<evidence type="ECO:0000256" key="5">
    <source>
        <dbReference type="ARBA" id="ARBA00023315"/>
    </source>
</evidence>
<dbReference type="GO" id="GO:0016407">
    <property type="term" value="F:acetyltransferase activity"/>
    <property type="evidence" value="ECO:0007669"/>
    <property type="project" value="InterPro"/>
</dbReference>
<dbReference type="AlphaFoldDB" id="A0A543KFY1"/>
<sequence length="189" mass="20238">MDGRVSERDKMLAGAPYDPGAAELVTIRRRAQRLMRAYNQTIDGEDVRAELMRELLGTWNDAIIRAPFHVDYGKHIHFDAGCFVNFNCVILDVCEVRIGARTQIGPNVQILTADHPRDPARRALGEEWGRAITIGADVWIGGGAIILPGVTIGDGAIIAAGAVVTRDVGVGATVAGTPARMLPKTDGQG</sequence>
<organism evidence="9 10">
    <name type="scientific">Roseinatronobacter monicus</name>
    <dbReference type="NCBI Taxonomy" id="393481"/>
    <lineage>
        <taxon>Bacteria</taxon>
        <taxon>Pseudomonadati</taxon>
        <taxon>Pseudomonadota</taxon>
        <taxon>Alphaproteobacteria</taxon>
        <taxon>Rhodobacterales</taxon>
        <taxon>Paracoccaceae</taxon>
        <taxon>Roseinatronobacter</taxon>
    </lineage>
</organism>
<keyword evidence="2" id="KW-0536">Nodulation</keyword>
<dbReference type="InterPro" id="IPR051159">
    <property type="entry name" value="Hexapeptide_acetyltransf"/>
</dbReference>
<dbReference type="Pfam" id="PF12464">
    <property type="entry name" value="Mac"/>
    <property type="match status" value="1"/>
</dbReference>
<dbReference type="EMBL" id="VFPT01000001">
    <property type="protein sequence ID" value="TQM93988.1"/>
    <property type="molecule type" value="Genomic_DNA"/>
</dbReference>
<dbReference type="SUPFAM" id="SSF51161">
    <property type="entry name" value="Trimeric LpxA-like enzymes"/>
    <property type="match status" value="1"/>
</dbReference>
<keyword evidence="3 9" id="KW-0808">Transferase</keyword>
<comment type="function">
    <text evidence="6">Acetyltransferase implicated in the O-acetylation of Nod factors.</text>
</comment>
<accession>A0A543KFY1</accession>
<keyword evidence="5" id="KW-0012">Acyltransferase</keyword>
<evidence type="ECO:0000259" key="8">
    <source>
        <dbReference type="SMART" id="SM01266"/>
    </source>
</evidence>
<keyword evidence="4" id="KW-0677">Repeat</keyword>
<dbReference type="Gene3D" id="2.160.10.10">
    <property type="entry name" value="Hexapeptide repeat proteins"/>
    <property type="match status" value="1"/>
</dbReference>
<dbReference type="InterPro" id="IPR024688">
    <property type="entry name" value="Mac_dom"/>
</dbReference>
<feature type="domain" description="Maltose/galactoside acetyltransferase" evidence="8">
    <location>
        <begin position="8"/>
        <end position="61"/>
    </location>
</feature>
<gene>
    <name evidence="9" type="ORF">BD293_2643</name>
</gene>
<comment type="caution">
    <text evidence="9">The sequence shown here is derived from an EMBL/GenBank/DDBJ whole genome shotgun (WGS) entry which is preliminary data.</text>
</comment>
<evidence type="ECO:0000256" key="1">
    <source>
        <dbReference type="ARBA" id="ARBA00007274"/>
    </source>
</evidence>
<dbReference type="FunFam" id="2.160.10.10:FF:000025">
    <property type="entry name" value="Hexapeptide-repeat containing-acetyltransferase"/>
    <property type="match status" value="1"/>
</dbReference>
<dbReference type="CDD" id="cd03357">
    <property type="entry name" value="LbH_MAT_GAT"/>
    <property type="match status" value="1"/>
</dbReference>
<proteinExistence type="inferred from homology"/>
<evidence type="ECO:0000313" key="10">
    <source>
        <dbReference type="Proteomes" id="UP000320582"/>
    </source>
</evidence>
<dbReference type="GO" id="GO:0008374">
    <property type="term" value="F:O-acyltransferase activity"/>
    <property type="evidence" value="ECO:0007669"/>
    <property type="project" value="TreeGrafter"/>
</dbReference>
<evidence type="ECO:0000256" key="4">
    <source>
        <dbReference type="ARBA" id="ARBA00022737"/>
    </source>
</evidence>
<evidence type="ECO:0000256" key="2">
    <source>
        <dbReference type="ARBA" id="ARBA00022458"/>
    </source>
</evidence>
<protein>
    <recommendedName>
        <fullName evidence="7">Nodulation protein L</fullName>
    </recommendedName>
</protein>
<dbReference type="InterPro" id="IPR018357">
    <property type="entry name" value="Hexapep_transf_CS"/>
</dbReference>
<evidence type="ECO:0000256" key="3">
    <source>
        <dbReference type="ARBA" id="ARBA00022679"/>
    </source>
</evidence>
<dbReference type="PANTHER" id="PTHR23416:SF23">
    <property type="entry name" value="ACETYLTRANSFERASE C18B11.09C-RELATED"/>
    <property type="match status" value="1"/>
</dbReference>
<comment type="similarity">
    <text evidence="1">Belongs to the transferase hexapeptide repeat family.</text>
</comment>
<dbReference type="InterPro" id="IPR001451">
    <property type="entry name" value="Hexapep"/>
</dbReference>
<dbReference type="InterPro" id="IPR011004">
    <property type="entry name" value="Trimer_LpxA-like_sf"/>
</dbReference>
<evidence type="ECO:0000313" key="9">
    <source>
        <dbReference type="EMBL" id="TQM93988.1"/>
    </source>
</evidence>
<dbReference type="Proteomes" id="UP000320582">
    <property type="component" value="Unassembled WGS sequence"/>
</dbReference>
<reference evidence="9 10" key="1">
    <citation type="submission" date="2019-06" db="EMBL/GenBank/DDBJ databases">
        <title>Genomic Encyclopedia of Archaeal and Bacterial Type Strains, Phase II (KMG-II): from individual species to whole genera.</title>
        <authorList>
            <person name="Goeker M."/>
        </authorList>
    </citation>
    <scope>NUCLEOTIDE SEQUENCE [LARGE SCALE GENOMIC DNA]</scope>
    <source>
        <strain evidence="9 10">DSM 18423</strain>
    </source>
</reference>
<keyword evidence="10" id="KW-1185">Reference proteome</keyword>
<name>A0A543KFY1_9RHOB</name>
<dbReference type="SMART" id="SM01266">
    <property type="entry name" value="Mac"/>
    <property type="match status" value="1"/>
</dbReference>